<dbReference type="Proteomes" id="UP000621560">
    <property type="component" value="Unassembled WGS sequence"/>
</dbReference>
<feature type="compositionally biased region" description="Basic residues" evidence="1">
    <location>
        <begin position="9"/>
        <end position="18"/>
    </location>
</feature>
<dbReference type="InterPro" id="IPR024980">
    <property type="entry name" value="DUF3886"/>
</dbReference>
<proteinExistence type="predicted"/>
<dbReference type="EMBL" id="JACXIZ010000032">
    <property type="protein sequence ID" value="MBD2847109.1"/>
    <property type="molecule type" value="Genomic_DNA"/>
</dbReference>
<reference evidence="2" key="1">
    <citation type="submission" date="2020-09" db="EMBL/GenBank/DDBJ databases">
        <title>A novel bacterium of genus Paenibacillus, isolated from South China Sea.</title>
        <authorList>
            <person name="Huang H."/>
            <person name="Mo K."/>
            <person name="Hu Y."/>
        </authorList>
    </citation>
    <scope>NUCLEOTIDE SEQUENCE</scope>
    <source>
        <strain evidence="2">IB182496</strain>
    </source>
</reference>
<comment type="caution">
    <text evidence="2">The sequence shown here is derived from an EMBL/GenBank/DDBJ whole genome shotgun (WGS) entry which is preliminary data.</text>
</comment>
<evidence type="ECO:0000256" key="1">
    <source>
        <dbReference type="SAM" id="MobiDB-lite"/>
    </source>
</evidence>
<organism evidence="2 3">
    <name type="scientific">Paenibacillus sabuli</name>
    <dbReference type="NCBI Taxonomy" id="2772509"/>
    <lineage>
        <taxon>Bacteria</taxon>
        <taxon>Bacillati</taxon>
        <taxon>Bacillota</taxon>
        <taxon>Bacilli</taxon>
        <taxon>Bacillales</taxon>
        <taxon>Paenibacillaceae</taxon>
        <taxon>Paenibacillus</taxon>
    </lineage>
</organism>
<evidence type="ECO:0000313" key="2">
    <source>
        <dbReference type="EMBL" id="MBD2847109.1"/>
    </source>
</evidence>
<accession>A0A927GST8</accession>
<evidence type="ECO:0000313" key="3">
    <source>
        <dbReference type="Proteomes" id="UP000621560"/>
    </source>
</evidence>
<feature type="compositionally biased region" description="Basic and acidic residues" evidence="1">
    <location>
        <begin position="69"/>
        <end position="98"/>
    </location>
</feature>
<feature type="region of interest" description="Disordered" evidence="1">
    <location>
        <begin position="1"/>
        <end position="51"/>
    </location>
</feature>
<protein>
    <submittedName>
        <fullName evidence="2">YqkE family protein</fullName>
    </submittedName>
</protein>
<sequence>MRVEVIALGKKKQARAQRHQGPERTRAQGSNDRGDKRPSESLGSGGGATLKDLLSADTLNKLSNQAAQLKEEEARKQEAVREQARAEREAERKRRENDFAYLLDNSDPDWGKHKS</sequence>
<gene>
    <name evidence="2" type="ORF">IDH44_18070</name>
</gene>
<feature type="compositionally biased region" description="Basic and acidic residues" evidence="1">
    <location>
        <begin position="20"/>
        <end position="39"/>
    </location>
</feature>
<name>A0A927GST8_9BACL</name>
<keyword evidence="3" id="KW-1185">Reference proteome</keyword>
<dbReference type="AlphaFoldDB" id="A0A927GST8"/>
<dbReference type="Pfam" id="PF13025">
    <property type="entry name" value="DUF3886"/>
    <property type="match status" value="1"/>
</dbReference>
<feature type="region of interest" description="Disordered" evidence="1">
    <location>
        <begin position="67"/>
        <end position="115"/>
    </location>
</feature>